<proteinExistence type="predicted"/>
<evidence type="ECO:0000313" key="2">
    <source>
        <dbReference type="Proteomes" id="UP000507470"/>
    </source>
</evidence>
<dbReference type="Proteomes" id="UP000507470">
    <property type="component" value="Unassembled WGS sequence"/>
</dbReference>
<dbReference type="AlphaFoldDB" id="A0A6J8A839"/>
<protein>
    <recommendedName>
        <fullName evidence="3">DZIP3-like HEPN domain-containing protein</fullName>
    </recommendedName>
</protein>
<dbReference type="InterPro" id="IPR053330">
    <property type="entry name" value="Mucin-22-like"/>
</dbReference>
<accession>A0A6J8A839</accession>
<reference evidence="1 2" key="1">
    <citation type="submission" date="2020-06" db="EMBL/GenBank/DDBJ databases">
        <authorList>
            <person name="Li R."/>
            <person name="Bekaert M."/>
        </authorList>
    </citation>
    <scope>NUCLEOTIDE SEQUENCE [LARGE SCALE GENOMIC DNA]</scope>
    <source>
        <strain evidence="2">wild</strain>
    </source>
</reference>
<organism evidence="1 2">
    <name type="scientific">Mytilus coruscus</name>
    <name type="common">Sea mussel</name>
    <dbReference type="NCBI Taxonomy" id="42192"/>
    <lineage>
        <taxon>Eukaryota</taxon>
        <taxon>Metazoa</taxon>
        <taxon>Spiralia</taxon>
        <taxon>Lophotrochozoa</taxon>
        <taxon>Mollusca</taxon>
        <taxon>Bivalvia</taxon>
        <taxon>Autobranchia</taxon>
        <taxon>Pteriomorphia</taxon>
        <taxon>Mytilida</taxon>
        <taxon>Mytiloidea</taxon>
        <taxon>Mytilidae</taxon>
        <taxon>Mytilinae</taxon>
        <taxon>Mytilus</taxon>
    </lineage>
</organism>
<dbReference type="SUPFAM" id="SSF141571">
    <property type="entry name" value="Pentapeptide repeat-like"/>
    <property type="match status" value="1"/>
</dbReference>
<gene>
    <name evidence="1" type="ORF">MCOR_4175</name>
</gene>
<dbReference type="PANTHER" id="PTHR37000">
    <property type="entry name" value="MUCIN-22"/>
    <property type="match status" value="1"/>
</dbReference>
<dbReference type="PANTHER" id="PTHR37000:SF3">
    <property type="entry name" value="MUCIN-22"/>
    <property type="match status" value="1"/>
</dbReference>
<dbReference type="OrthoDB" id="6103206at2759"/>
<evidence type="ECO:0000313" key="1">
    <source>
        <dbReference type="EMBL" id="CAC5362407.1"/>
    </source>
</evidence>
<sequence>MDKEDKKRYFIAGSVYLEVVTPLFQQKLDENYKSLNFGCLKDFLDKKAVIHILFHLRHRNAWCCTDKANCTNQGALPLNHHQWKQLYAENPGPGIHNCFCKYTAKSIELDNLDLSLCGLILFNCCKLGQLDQEAVHILRRNKNDYLSHNTTCGITKDEYGPLMDELKTSILQLDLTKEDELTRIQKRPLDDALCNKYMTTLLNIHEILEKIDTNTTETLRCVQQIWQHLITQSLTKQSLEQKTGKQGNKKNPIKPYKLGRSIFTLRHQTDLTSVVIGGDSGREITDIVMMDDGTLVISLPNKNRLLICNTDGPQVDSIHVQGGPLCVTAVNNSTVAVTLYDSDSDSIEMYDINNKLKLKSISVPRMRWWWRGITTINNKLVVRGDNRLLIIDHQTGEVVQTLQTDCCLVRLHGSGDRIFYYDPYNNNKLYWYSYTDDRHHTLTLPSPPRGMTTLQDGSLYVLCIKDGSVQHVSSDCKQYKPVKTLQTTSAWNGVIHYNFTQRKLVIIQDTNTVQLEGTDTNTVQLEGTDTNNVQLEGTDTNTVQLEGTDTNTVQFEGTDTNTVQLEGTDTNTVQLEGTDTNTVQLEGIDTNTVQFEGTDTNTVQLEGTDTNTVQLEGTDTNTVQLEGTDTNTVQLEGTDTNTVQLEGTDTNTVQLEGTDTNTVQLEGTDTNTVKLNLKVQIQILSNLKVQIQILSNLKVETNTVQLEGTDTNTVQLEGTDINTVQLEGRYKYCST</sequence>
<name>A0A6J8A839_MYTCO</name>
<evidence type="ECO:0008006" key="3">
    <source>
        <dbReference type="Google" id="ProtNLM"/>
    </source>
</evidence>
<dbReference type="Gene3D" id="2.160.20.80">
    <property type="entry name" value="E3 ubiquitin-protein ligase SopA"/>
    <property type="match status" value="1"/>
</dbReference>
<keyword evidence="2" id="KW-1185">Reference proteome</keyword>
<dbReference type="EMBL" id="CACVKT020000743">
    <property type="protein sequence ID" value="CAC5362407.1"/>
    <property type="molecule type" value="Genomic_DNA"/>
</dbReference>
<dbReference type="SUPFAM" id="SSF101898">
    <property type="entry name" value="NHL repeat"/>
    <property type="match status" value="1"/>
</dbReference>